<dbReference type="EMBL" id="JAAITT010000003">
    <property type="protein sequence ID" value="NSJ47750.1"/>
    <property type="molecule type" value="Genomic_DNA"/>
</dbReference>
<evidence type="ECO:0000256" key="1">
    <source>
        <dbReference type="ARBA" id="ARBA00001946"/>
    </source>
</evidence>
<name>A0AAX1SQI4_9FIRM</name>
<dbReference type="Gene3D" id="3.20.20.120">
    <property type="entry name" value="Enolase-like C-terminal domain"/>
    <property type="match status" value="1"/>
</dbReference>
<reference evidence="6" key="2">
    <citation type="submission" date="2020-02" db="EMBL/GenBank/DDBJ databases">
        <authorList>
            <person name="Littmann E."/>
            <person name="Sorbara M."/>
        </authorList>
    </citation>
    <scope>NUCLEOTIDE SEQUENCE</scope>
    <source>
        <strain evidence="6">MSK.1.17</strain>
    </source>
</reference>
<evidence type="ECO:0000313" key="6">
    <source>
        <dbReference type="EMBL" id="NSJ47750.1"/>
    </source>
</evidence>
<comment type="caution">
    <text evidence="5">The sequence shown here is derived from an EMBL/GenBank/DDBJ whole genome shotgun (WGS) entry which is preliminary data.</text>
</comment>
<dbReference type="InterPro" id="IPR029065">
    <property type="entry name" value="Enolase_C-like"/>
</dbReference>
<dbReference type="InterPro" id="IPR013341">
    <property type="entry name" value="Mandelate_racemase_N_dom"/>
</dbReference>
<keyword evidence="3" id="KW-0460">Magnesium</keyword>
<gene>
    <name evidence="6" type="ORF">G5B36_03440</name>
    <name evidence="5" type="ORF">L0N08_09435</name>
</gene>
<reference evidence="6 7" key="1">
    <citation type="journal article" date="2020" name="Cell Host Microbe">
        <title>Functional and Genomic Variation between Human-Derived Isolates of Lachnospiraceae Reveals Inter- and Intra-Species Diversity.</title>
        <authorList>
            <person name="Sorbara M.T."/>
            <person name="Littmann E.R."/>
            <person name="Fontana E."/>
            <person name="Moody T.U."/>
            <person name="Kohout C.E."/>
            <person name="Gjonbalaj M."/>
            <person name="Eaton V."/>
            <person name="Seok R."/>
            <person name="Leiner I.M."/>
            <person name="Pamer E.G."/>
        </authorList>
    </citation>
    <scope>NUCLEOTIDE SEQUENCE [LARGE SCALE GENOMIC DNA]</scope>
    <source>
        <strain evidence="6 7">MSK.1.17</strain>
    </source>
</reference>
<dbReference type="AlphaFoldDB" id="A0AAX1SQI4"/>
<reference evidence="5" key="3">
    <citation type="submission" date="2022-01" db="EMBL/GenBank/DDBJ databases">
        <title>Collection of gut derived symbiotic bacterial strains cultured from healthy donors.</title>
        <authorList>
            <person name="Lin H."/>
            <person name="Kohout C."/>
            <person name="Waligurski E."/>
            <person name="Pamer E.G."/>
        </authorList>
    </citation>
    <scope>NUCLEOTIDE SEQUENCE</scope>
    <source>
        <strain evidence="5">DFI.6.55</strain>
    </source>
</reference>
<dbReference type="Gene3D" id="3.30.390.10">
    <property type="entry name" value="Enolase-like, N-terminal domain"/>
    <property type="match status" value="1"/>
</dbReference>
<feature type="domain" description="Mandelate racemase/muconate lactonizing enzyme C-terminal" evidence="4">
    <location>
        <begin position="146"/>
        <end position="243"/>
    </location>
</feature>
<dbReference type="Proteomes" id="UP000669239">
    <property type="component" value="Unassembled WGS sequence"/>
</dbReference>
<dbReference type="InterPro" id="IPR013342">
    <property type="entry name" value="Mandelate_racemase_C"/>
</dbReference>
<dbReference type="SUPFAM" id="SSF51604">
    <property type="entry name" value="Enolase C-terminal domain-like"/>
    <property type="match status" value="1"/>
</dbReference>
<organism evidence="5 8">
    <name type="scientific">Enterocloster aldenensis</name>
    <dbReference type="NCBI Taxonomy" id="358742"/>
    <lineage>
        <taxon>Bacteria</taxon>
        <taxon>Bacillati</taxon>
        <taxon>Bacillota</taxon>
        <taxon>Clostridia</taxon>
        <taxon>Lachnospirales</taxon>
        <taxon>Lachnospiraceae</taxon>
        <taxon>Enterocloster</taxon>
    </lineage>
</organism>
<dbReference type="EMBL" id="JAKNGE010000009">
    <property type="protein sequence ID" value="MCG4745629.1"/>
    <property type="molecule type" value="Genomic_DNA"/>
</dbReference>
<dbReference type="SUPFAM" id="SSF54826">
    <property type="entry name" value="Enolase N-terminal domain-like"/>
    <property type="match status" value="1"/>
</dbReference>
<dbReference type="Pfam" id="PF02746">
    <property type="entry name" value="MR_MLE_N"/>
    <property type="match status" value="1"/>
</dbReference>
<protein>
    <submittedName>
        <fullName evidence="5">Mandelate racemase/muconate lactonizing enzyme family protein</fullName>
    </submittedName>
</protein>
<dbReference type="GO" id="GO:0016836">
    <property type="term" value="F:hydro-lyase activity"/>
    <property type="evidence" value="ECO:0007669"/>
    <property type="project" value="TreeGrafter"/>
</dbReference>
<dbReference type="SFLD" id="SFLDS00001">
    <property type="entry name" value="Enolase"/>
    <property type="match status" value="1"/>
</dbReference>
<comment type="cofactor">
    <cofactor evidence="1">
        <name>Mg(2+)</name>
        <dbReference type="ChEBI" id="CHEBI:18420"/>
    </cofactor>
</comment>
<keyword evidence="7" id="KW-1185">Reference proteome</keyword>
<dbReference type="GO" id="GO:0000287">
    <property type="term" value="F:magnesium ion binding"/>
    <property type="evidence" value="ECO:0007669"/>
    <property type="project" value="TreeGrafter"/>
</dbReference>
<keyword evidence="2" id="KW-0479">Metal-binding</keyword>
<dbReference type="CDD" id="cd03316">
    <property type="entry name" value="MR_like"/>
    <property type="match status" value="1"/>
</dbReference>
<accession>A0AAX1SQI4</accession>
<dbReference type="PANTHER" id="PTHR13794:SF58">
    <property type="entry name" value="MITOCHONDRIAL ENOLASE SUPERFAMILY MEMBER 1"/>
    <property type="match status" value="1"/>
</dbReference>
<dbReference type="Pfam" id="PF13378">
    <property type="entry name" value="MR_MLE_C"/>
    <property type="match status" value="1"/>
</dbReference>
<dbReference type="PANTHER" id="PTHR13794">
    <property type="entry name" value="ENOLASE SUPERFAMILY, MANDELATE RACEMASE"/>
    <property type="match status" value="1"/>
</dbReference>
<dbReference type="SFLD" id="SFLDG00179">
    <property type="entry name" value="mandelate_racemase"/>
    <property type="match status" value="1"/>
</dbReference>
<dbReference type="RefSeq" id="WP_117556328.1">
    <property type="nucleotide sequence ID" value="NZ_JAAITT010000003.1"/>
</dbReference>
<evidence type="ECO:0000313" key="5">
    <source>
        <dbReference type="EMBL" id="MCG4745629.1"/>
    </source>
</evidence>
<evidence type="ECO:0000256" key="2">
    <source>
        <dbReference type="ARBA" id="ARBA00022723"/>
    </source>
</evidence>
<evidence type="ECO:0000259" key="4">
    <source>
        <dbReference type="SMART" id="SM00922"/>
    </source>
</evidence>
<dbReference type="SMART" id="SM00922">
    <property type="entry name" value="MR_MLE"/>
    <property type="match status" value="1"/>
</dbReference>
<dbReference type="Proteomes" id="UP001299608">
    <property type="component" value="Unassembled WGS sequence"/>
</dbReference>
<sequence length="371" mass="41119">MIITAVEPIMLCYKPEAAPRDGLANIPTRDVFLVKVHTDEGITGIGEGFALSSLKSTAVLVEETLAPLIIGKDPMMIEELWNLMYQQTFRYGRRGILIAGLSAIDIALWDILGKKTGLPVYKLLGGANPSLIPYASAGYYMEGKTVEDLAHEALSYRQMGFGVMKMKIGGASMAEDQERIHAVREAAGDDFRLAVDANNAYDFNDALKMARFCEKEDLFFFEEPLSPEFMEDSKRLADAVDVPIAGYETQLTRYGMRDFITNNAVDIVQVDAIWSGGLTECRKTAILASTWNKTIIPHFSAGIVSLIANIHLGMGVHNCKYMEYTLDKNPLRDELGMEPLKMENGVVKVSDKPGLGIELNEDTLRKYKITL</sequence>
<dbReference type="InterPro" id="IPR029017">
    <property type="entry name" value="Enolase-like_N"/>
</dbReference>
<evidence type="ECO:0000256" key="3">
    <source>
        <dbReference type="ARBA" id="ARBA00022842"/>
    </source>
</evidence>
<dbReference type="InterPro" id="IPR046945">
    <property type="entry name" value="RHMD-like"/>
</dbReference>
<evidence type="ECO:0000313" key="7">
    <source>
        <dbReference type="Proteomes" id="UP000669239"/>
    </source>
</evidence>
<evidence type="ECO:0000313" key="8">
    <source>
        <dbReference type="Proteomes" id="UP001299608"/>
    </source>
</evidence>
<proteinExistence type="predicted"/>
<dbReference type="InterPro" id="IPR036849">
    <property type="entry name" value="Enolase-like_C_sf"/>
</dbReference>
<dbReference type="GO" id="GO:0016052">
    <property type="term" value="P:carbohydrate catabolic process"/>
    <property type="evidence" value="ECO:0007669"/>
    <property type="project" value="TreeGrafter"/>
</dbReference>